<evidence type="ECO:0000313" key="7">
    <source>
        <dbReference type="Ensembl" id="ENSECRP00000011014.1"/>
    </source>
</evidence>
<keyword evidence="3 6" id="KW-0812">Transmembrane</keyword>
<reference evidence="7" key="2">
    <citation type="submission" date="2025-08" db="UniProtKB">
        <authorList>
            <consortium name="Ensembl"/>
        </authorList>
    </citation>
    <scope>IDENTIFICATION</scope>
</reference>
<name>A0A8C4S4N2_ERPCA</name>
<dbReference type="AlphaFoldDB" id="A0A8C4S4N2"/>
<dbReference type="Proteomes" id="UP000694620">
    <property type="component" value="Chromosome 2"/>
</dbReference>
<organism evidence="7 8">
    <name type="scientific">Erpetoichthys calabaricus</name>
    <name type="common">Rope fish</name>
    <name type="synonym">Calamoichthys calabaricus</name>
    <dbReference type="NCBI Taxonomy" id="27687"/>
    <lineage>
        <taxon>Eukaryota</taxon>
        <taxon>Metazoa</taxon>
        <taxon>Chordata</taxon>
        <taxon>Craniata</taxon>
        <taxon>Vertebrata</taxon>
        <taxon>Euteleostomi</taxon>
        <taxon>Actinopterygii</taxon>
        <taxon>Polypteriformes</taxon>
        <taxon>Polypteridae</taxon>
        <taxon>Erpetoichthys</taxon>
    </lineage>
</organism>
<evidence type="ECO:0000256" key="5">
    <source>
        <dbReference type="ARBA" id="ARBA00023136"/>
    </source>
</evidence>
<evidence type="ECO:0000256" key="2">
    <source>
        <dbReference type="ARBA" id="ARBA00006824"/>
    </source>
</evidence>
<evidence type="ECO:0000256" key="4">
    <source>
        <dbReference type="ARBA" id="ARBA00022989"/>
    </source>
</evidence>
<evidence type="ECO:0000256" key="3">
    <source>
        <dbReference type="ARBA" id="ARBA00022692"/>
    </source>
</evidence>
<evidence type="ECO:0000256" key="6">
    <source>
        <dbReference type="RuleBase" id="RU363053"/>
    </source>
</evidence>
<reference evidence="7" key="1">
    <citation type="submission" date="2021-06" db="EMBL/GenBank/DDBJ databases">
        <authorList>
            <consortium name="Wellcome Sanger Institute Data Sharing"/>
        </authorList>
    </citation>
    <scope>NUCLEOTIDE SEQUENCE [LARGE SCALE GENOMIC DNA]</scope>
</reference>
<sequence length="123" mass="13898">LITILSSCKHLICSRSGILSALGNLLSQGLEKRDGTHDSEKPLKWLGPTRFAIYGLFFTGPISHYFYQCLELLVPSTASHNILKRLLLDRLIFAPAILLLFFLVMNFLEGKKNETRVSQMKSM</sequence>
<keyword evidence="5 6" id="KW-0472">Membrane</keyword>
<protein>
    <submittedName>
        <fullName evidence="7">Peroxisomal membrane protein 2</fullName>
    </submittedName>
</protein>
<reference evidence="7" key="3">
    <citation type="submission" date="2025-09" db="UniProtKB">
        <authorList>
            <consortium name="Ensembl"/>
        </authorList>
    </citation>
    <scope>IDENTIFICATION</scope>
</reference>
<dbReference type="GO" id="GO:0005778">
    <property type="term" value="C:peroxisomal membrane"/>
    <property type="evidence" value="ECO:0007669"/>
    <property type="project" value="TreeGrafter"/>
</dbReference>
<feature type="transmembrane region" description="Helical" evidence="6">
    <location>
        <begin position="87"/>
        <end position="108"/>
    </location>
</feature>
<dbReference type="PANTHER" id="PTHR11266:SF80">
    <property type="entry name" value="PEROXISOMAL MEMBRANE PROTEIN 2"/>
    <property type="match status" value="1"/>
</dbReference>
<proteinExistence type="inferred from homology"/>
<accession>A0A8C4S4N2</accession>
<comment type="subcellular location">
    <subcellularLocation>
        <location evidence="1">Membrane</location>
        <topology evidence="1">Multi-pass membrane protein</topology>
    </subcellularLocation>
</comment>
<dbReference type="Ensembl" id="ENSECRT00000011192.1">
    <property type="protein sequence ID" value="ENSECRP00000011014.1"/>
    <property type="gene ID" value="ENSECRG00000007325.1"/>
</dbReference>
<comment type="caution">
    <text evidence="6">Lacks conserved residue(s) required for the propagation of feature annotation.</text>
</comment>
<dbReference type="PANTHER" id="PTHR11266">
    <property type="entry name" value="PEROXISOMAL MEMBRANE PROTEIN 2, PXMP2 MPV17"/>
    <property type="match status" value="1"/>
</dbReference>
<evidence type="ECO:0000256" key="1">
    <source>
        <dbReference type="ARBA" id="ARBA00004141"/>
    </source>
</evidence>
<keyword evidence="8" id="KW-1185">Reference proteome</keyword>
<keyword evidence="4 6" id="KW-1133">Transmembrane helix</keyword>
<dbReference type="InterPro" id="IPR007248">
    <property type="entry name" value="Mpv17_PMP22"/>
</dbReference>
<comment type="similarity">
    <text evidence="2 6">Belongs to the peroxisomal membrane protein PXMP2/4 family.</text>
</comment>
<dbReference type="GeneTree" id="ENSGT00940000161539"/>
<evidence type="ECO:0000313" key="8">
    <source>
        <dbReference type="Proteomes" id="UP000694620"/>
    </source>
</evidence>